<dbReference type="RefSeq" id="WP_370595472.1">
    <property type="nucleotide sequence ID" value="NZ_JALBUR010000003.1"/>
</dbReference>
<keyword evidence="4" id="KW-1185">Reference proteome</keyword>
<accession>A0AB35U6Y7</accession>
<dbReference type="Proteomes" id="UP001286174">
    <property type="component" value="Unassembled WGS sequence"/>
</dbReference>
<evidence type="ECO:0000259" key="2">
    <source>
        <dbReference type="Pfam" id="PF00881"/>
    </source>
</evidence>
<feature type="domain" description="Nitroreductase" evidence="2">
    <location>
        <begin position="68"/>
        <end position="250"/>
    </location>
</feature>
<dbReference type="GO" id="GO:0016491">
    <property type="term" value="F:oxidoreductase activity"/>
    <property type="evidence" value="ECO:0007669"/>
    <property type="project" value="InterPro"/>
</dbReference>
<dbReference type="Gene3D" id="3.40.109.10">
    <property type="entry name" value="NADH Oxidase"/>
    <property type="match status" value="1"/>
</dbReference>
<dbReference type="CDD" id="cd02142">
    <property type="entry name" value="McbC_SagB-like_oxidoreductase"/>
    <property type="match status" value="1"/>
</dbReference>
<dbReference type="NCBIfam" id="TIGR03605">
    <property type="entry name" value="antibiot_sagB"/>
    <property type="match status" value="1"/>
</dbReference>
<gene>
    <name evidence="3" type="ORF">MOZ60_02130</name>
</gene>
<dbReference type="SUPFAM" id="SSF55469">
    <property type="entry name" value="FMN-dependent nitroreductase-like"/>
    <property type="match status" value="1"/>
</dbReference>
<dbReference type="InterPro" id="IPR000415">
    <property type="entry name" value="Nitroreductase-like"/>
</dbReference>
<dbReference type="InterPro" id="IPR052544">
    <property type="entry name" value="Bacteriocin_Proc_Enz"/>
</dbReference>
<dbReference type="PANTHER" id="PTHR43745:SF2">
    <property type="entry name" value="NITROREDUCTASE MJ1384-RELATED"/>
    <property type="match status" value="1"/>
</dbReference>
<dbReference type="InterPro" id="IPR020051">
    <property type="entry name" value="SagB-type_dehydrogenase"/>
</dbReference>
<dbReference type="AlphaFoldDB" id="A0AB35U6Y7"/>
<comment type="caution">
    <text evidence="3">The sequence shown here is derived from an EMBL/GenBank/DDBJ whole genome shotgun (WGS) entry which is preliminary data.</text>
</comment>
<dbReference type="InterPro" id="IPR029479">
    <property type="entry name" value="Nitroreductase"/>
</dbReference>
<protein>
    <submittedName>
        <fullName evidence="3">SagB/ThcOx family dehydrogenase</fullName>
    </submittedName>
</protein>
<evidence type="ECO:0000313" key="3">
    <source>
        <dbReference type="EMBL" id="MDX8418889.1"/>
    </source>
</evidence>
<dbReference type="Pfam" id="PF00881">
    <property type="entry name" value="Nitroreductase"/>
    <property type="match status" value="1"/>
</dbReference>
<dbReference type="EMBL" id="JALBUR010000003">
    <property type="protein sequence ID" value="MDX8418889.1"/>
    <property type="molecule type" value="Genomic_DNA"/>
</dbReference>
<name>A0AB35U6Y7_9FIRM</name>
<dbReference type="PANTHER" id="PTHR43745">
    <property type="entry name" value="NITROREDUCTASE MJ1384-RELATED"/>
    <property type="match status" value="1"/>
</dbReference>
<evidence type="ECO:0000256" key="1">
    <source>
        <dbReference type="SAM" id="MobiDB-lite"/>
    </source>
</evidence>
<proteinExistence type="predicted"/>
<evidence type="ECO:0000313" key="4">
    <source>
        <dbReference type="Proteomes" id="UP001286174"/>
    </source>
</evidence>
<sequence length="272" mass="30888">MTQEEIKKLIQANRDFLKPMEDVPDYQSDQDLKKPQPPLVKEPMTDQSIKLPVNYQDLMIDNDFLHVINNRQSHRVYTQQKMSLLQVSYLLWCSQGIKGIRGKHYATLRTVPCGGARHEFEVYMAIQNVEGLKDGLYHYLPMTHSIELLKTVSDLKDFISQSLDGQVWASKANVVFYYGYVCYRAEWRYGIYAGRMIMADAGHITENLYLSAASISLGGCAIGAVNGKLADQTFGLDGNDEFILYAMSVGTISKQDKDKEDDIYAFVKEQGL</sequence>
<reference evidence="3 4" key="1">
    <citation type="submission" date="2022-03" db="EMBL/GenBank/DDBJ databases">
        <title>Novel taxa within the pig intestine.</title>
        <authorList>
            <person name="Wylensek D."/>
            <person name="Bishof K."/>
            <person name="Afrizal A."/>
            <person name="Clavel T."/>
        </authorList>
    </citation>
    <scope>NUCLEOTIDE SEQUENCE [LARGE SCALE GENOMIC DNA]</scope>
    <source>
        <strain evidence="3 4">CLA-KB-P133</strain>
    </source>
</reference>
<feature type="region of interest" description="Disordered" evidence="1">
    <location>
        <begin position="19"/>
        <end position="41"/>
    </location>
</feature>
<organism evidence="3 4">
    <name type="scientific">Grylomicrobium aquisgranensis</name>
    <dbReference type="NCBI Taxonomy" id="2926318"/>
    <lineage>
        <taxon>Bacteria</taxon>
        <taxon>Bacillati</taxon>
        <taxon>Bacillota</taxon>
        <taxon>Erysipelotrichia</taxon>
        <taxon>Erysipelotrichales</taxon>
        <taxon>Erysipelotrichaceae</taxon>
        <taxon>Grylomicrobium</taxon>
    </lineage>
</organism>